<organism evidence="1 2">
    <name type="scientific">Ornithinibacillus hominis</name>
    <dbReference type="NCBI Taxonomy" id="2763055"/>
    <lineage>
        <taxon>Bacteria</taxon>
        <taxon>Bacillati</taxon>
        <taxon>Bacillota</taxon>
        <taxon>Bacilli</taxon>
        <taxon>Bacillales</taxon>
        <taxon>Bacillaceae</taxon>
        <taxon>Ornithinibacillus</taxon>
    </lineage>
</organism>
<gene>
    <name evidence="1" type="ORF">H8S33_00905</name>
</gene>
<protein>
    <submittedName>
        <fullName evidence="1">Uncharacterized protein</fullName>
    </submittedName>
</protein>
<keyword evidence="2" id="KW-1185">Reference proteome</keyword>
<dbReference type="EMBL" id="JACOOL010000001">
    <property type="protein sequence ID" value="MBC5635371.1"/>
    <property type="molecule type" value="Genomic_DNA"/>
</dbReference>
<accession>A0A923L2S6</accession>
<sequence>MVHPTVLPRLEKETLTEILMIQRQLNSGLVIERSTVSHLVEASQHTEINQLVDRYTFEEDSKQWFSMHRSLWNHFDQETKYAFLSYFAQQFIDDVSIDDNKLARLRELYPHLAPYFNSFATVNGANCLAATLAGISEQGAETDWIISQWVFESTLLFALKTKKYSKQPFIEGELHPQDVLLWRDHHNHVIHACYHLEDGYFFNKHGQTLFNPWQIITMDNLYKTWGREGMELYRKQI</sequence>
<proteinExistence type="predicted"/>
<evidence type="ECO:0000313" key="1">
    <source>
        <dbReference type="EMBL" id="MBC5635371.1"/>
    </source>
</evidence>
<dbReference type="RefSeq" id="WP_186868082.1">
    <property type="nucleotide sequence ID" value="NZ_JACOOL010000001.1"/>
</dbReference>
<dbReference type="Proteomes" id="UP000637359">
    <property type="component" value="Unassembled WGS sequence"/>
</dbReference>
<evidence type="ECO:0000313" key="2">
    <source>
        <dbReference type="Proteomes" id="UP000637359"/>
    </source>
</evidence>
<reference evidence="1" key="1">
    <citation type="submission" date="2020-08" db="EMBL/GenBank/DDBJ databases">
        <title>Genome public.</title>
        <authorList>
            <person name="Liu C."/>
            <person name="Sun Q."/>
        </authorList>
    </citation>
    <scope>NUCLEOTIDE SEQUENCE</scope>
    <source>
        <strain evidence="1">BX22</strain>
    </source>
</reference>
<name>A0A923L2S6_9BACI</name>
<comment type="caution">
    <text evidence="1">The sequence shown here is derived from an EMBL/GenBank/DDBJ whole genome shotgun (WGS) entry which is preliminary data.</text>
</comment>
<dbReference type="AlphaFoldDB" id="A0A923L2S6"/>